<dbReference type="EMBL" id="JAQSIP010000006">
    <property type="protein sequence ID" value="MDD0839778.1"/>
    <property type="molecule type" value="Genomic_DNA"/>
</dbReference>
<dbReference type="Proteomes" id="UP001528673">
    <property type="component" value="Unassembled WGS sequence"/>
</dbReference>
<evidence type="ECO:0000313" key="2">
    <source>
        <dbReference type="Proteomes" id="UP001528673"/>
    </source>
</evidence>
<accession>A0ABT5N0C5</accession>
<evidence type="ECO:0000313" key="1">
    <source>
        <dbReference type="EMBL" id="MDD0839778.1"/>
    </source>
</evidence>
<comment type="caution">
    <text evidence="1">The sequence shown here is derived from an EMBL/GenBank/DDBJ whole genome shotgun (WGS) entry which is preliminary data.</text>
</comment>
<proteinExistence type="predicted"/>
<sequence length="119" mass="12332">MDKLRTITALPWLALVWFVLSIGVVSAAPLVHPQRVEMICGGGTIIKLVQSTDEGMVELDTTAMYCALCMPTGAPPPHPLWPSAAAPSPLAYAAQSIPAARIAAATAAPLPARGPPVHS</sequence>
<name>A0ABT5N0C5_9BURK</name>
<organism evidence="1 2">
    <name type="scientific">Curvibacter cyanobacteriorum</name>
    <dbReference type="NCBI Taxonomy" id="3026422"/>
    <lineage>
        <taxon>Bacteria</taxon>
        <taxon>Pseudomonadati</taxon>
        <taxon>Pseudomonadota</taxon>
        <taxon>Betaproteobacteria</taxon>
        <taxon>Burkholderiales</taxon>
        <taxon>Comamonadaceae</taxon>
        <taxon>Curvibacter</taxon>
    </lineage>
</organism>
<reference evidence="1 2" key="1">
    <citation type="submission" date="2023-02" db="EMBL/GenBank/DDBJ databases">
        <title>Bacterial whole genomic sequence of Curvibacter sp. HBC61.</title>
        <authorList>
            <person name="Le V."/>
            <person name="Ko S.-R."/>
            <person name="Ahn C.-Y."/>
            <person name="Oh H.-M."/>
        </authorList>
    </citation>
    <scope>NUCLEOTIDE SEQUENCE [LARGE SCALE GENOMIC DNA]</scope>
    <source>
        <strain evidence="1 2">HBC61</strain>
    </source>
</reference>
<evidence type="ECO:0008006" key="3">
    <source>
        <dbReference type="Google" id="ProtNLM"/>
    </source>
</evidence>
<gene>
    <name evidence="1" type="ORF">PSQ40_14430</name>
</gene>
<protein>
    <recommendedName>
        <fullName evidence="3">DUF2946 domain-containing protein</fullName>
    </recommendedName>
</protein>
<keyword evidence="2" id="KW-1185">Reference proteome</keyword>